<feature type="active site" description="Nucleophile" evidence="2">
    <location>
        <position position="38"/>
    </location>
</feature>
<dbReference type="PANTHER" id="PTHR46394">
    <property type="entry name" value="ANNEXIN"/>
    <property type="match status" value="1"/>
</dbReference>
<comment type="caution">
    <text evidence="4">The sequence shown here is derived from an EMBL/GenBank/DDBJ whole genome shotgun (WGS) entry which is preliminary data.</text>
</comment>
<dbReference type="PROSITE" id="PS51635">
    <property type="entry name" value="PNPLA"/>
    <property type="match status" value="1"/>
</dbReference>
<dbReference type="InterPro" id="IPR016035">
    <property type="entry name" value="Acyl_Trfase/lysoPLipase"/>
</dbReference>
<evidence type="ECO:0000256" key="1">
    <source>
        <dbReference type="ARBA" id="ARBA00023098"/>
    </source>
</evidence>
<dbReference type="InterPro" id="IPR052580">
    <property type="entry name" value="Lipid_Hydrolase"/>
</dbReference>
<dbReference type="Gene3D" id="3.40.1090.10">
    <property type="entry name" value="Cytosolic phospholipase A2 catalytic domain"/>
    <property type="match status" value="2"/>
</dbReference>
<accession>A0ABX2ZNT2</accession>
<evidence type="ECO:0000313" key="5">
    <source>
        <dbReference type="Proteomes" id="UP000094580"/>
    </source>
</evidence>
<evidence type="ECO:0000313" key="4">
    <source>
        <dbReference type="EMBL" id="ODG90144.1"/>
    </source>
</evidence>
<name>A0ABX2ZNT2_9BACI</name>
<dbReference type="PANTHER" id="PTHR46394:SF1">
    <property type="entry name" value="PNPLA DOMAIN-CONTAINING PROTEIN"/>
    <property type="match status" value="1"/>
</dbReference>
<dbReference type="SUPFAM" id="SSF52151">
    <property type="entry name" value="FabD/lysophospholipase-like"/>
    <property type="match status" value="1"/>
</dbReference>
<dbReference type="EMBL" id="MDKC01000035">
    <property type="protein sequence ID" value="ODG90144.1"/>
    <property type="molecule type" value="Genomic_DNA"/>
</dbReference>
<evidence type="ECO:0000256" key="2">
    <source>
        <dbReference type="PROSITE-ProRule" id="PRU01161"/>
    </source>
</evidence>
<sequence length="312" mass="35430">MKVDGIFEGGGVRGIGHVGAICALEEEGYEWARLAGTSAGAIVATLLACGYTGKELKEIMDHLDYKKFITKTWLHFIPLIGLGLNLLFKNGLYKNDFEEEWLEALLSKKGVRYFDDLEKGKLKIIISDISNGKMVVLPDDLPDYGLTAKDITISQAVRMSGTIPFFFQPIKLKTPFYNYPILIVDGGILSNFPIWIFDDHQEWPTFGFRLIDEEIIAKPLDGHTPISFYKSIFITMRQAHDIRHLTTEVNERTIKIPTGDISSTDFNLTKKEKEALFTNGYQAAKKFLGTWDFEKFKHNYPPEPYCQKVNSL</sequence>
<feature type="domain" description="PNPLA" evidence="3">
    <location>
        <begin position="5"/>
        <end position="198"/>
    </location>
</feature>
<dbReference type="Proteomes" id="UP000094580">
    <property type="component" value="Unassembled WGS sequence"/>
</dbReference>
<feature type="short sequence motif" description="GXSXG" evidence="2">
    <location>
        <begin position="36"/>
        <end position="40"/>
    </location>
</feature>
<keyword evidence="2" id="KW-0378">Hydrolase</keyword>
<organism evidence="4 5">
    <name type="scientific">Gottfriedia luciferensis</name>
    <dbReference type="NCBI Taxonomy" id="178774"/>
    <lineage>
        <taxon>Bacteria</taxon>
        <taxon>Bacillati</taxon>
        <taxon>Bacillota</taxon>
        <taxon>Bacilli</taxon>
        <taxon>Bacillales</taxon>
        <taxon>Bacillaceae</taxon>
        <taxon>Gottfriedia</taxon>
    </lineage>
</organism>
<dbReference type="InterPro" id="IPR002641">
    <property type="entry name" value="PNPLA_dom"/>
</dbReference>
<dbReference type="Pfam" id="PF01734">
    <property type="entry name" value="Patatin"/>
    <property type="match status" value="1"/>
</dbReference>
<feature type="short sequence motif" description="GXGXXG" evidence="2">
    <location>
        <begin position="9"/>
        <end position="14"/>
    </location>
</feature>
<dbReference type="RefSeq" id="WP_069035037.1">
    <property type="nucleotide sequence ID" value="NZ_MDKC01000035.1"/>
</dbReference>
<proteinExistence type="predicted"/>
<feature type="short sequence motif" description="DGA/G" evidence="2">
    <location>
        <begin position="185"/>
        <end position="187"/>
    </location>
</feature>
<protein>
    <submittedName>
        <fullName evidence="4">Phospholipase</fullName>
    </submittedName>
</protein>
<keyword evidence="2" id="KW-0442">Lipid degradation</keyword>
<keyword evidence="1 2" id="KW-0443">Lipid metabolism</keyword>
<evidence type="ECO:0000259" key="3">
    <source>
        <dbReference type="PROSITE" id="PS51635"/>
    </source>
</evidence>
<gene>
    <name evidence="4" type="ORF">BED47_12455</name>
</gene>
<reference evidence="4 5" key="1">
    <citation type="submission" date="2016-07" db="EMBL/GenBank/DDBJ databases">
        <authorList>
            <person name="Townsley L."/>
            <person name="Shank E.A."/>
        </authorList>
    </citation>
    <scope>NUCLEOTIDE SEQUENCE [LARGE SCALE GENOMIC DNA]</scope>
    <source>
        <strain evidence="4 5">CH01</strain>
    </source>
</reference>
<feature type="active site" description="Proton acceptor" evidence="2">
    <location>
        <position position="185"/>
    </location>
</feature>
<keyword evidence="5" id="KW-1185">Reference proteome</keyword>
<dbReference type="CDD" id="cd07207">
    <property type="entry name" value="Pat_ExoU_VipD_like"/>
    <property type="match status" value="1"/>
</dbReference>